<dbReference type="EMBL" id="MLJW01001921">
    <property type="protein sequence ID" value="OIQ76248.1"/>
    <property type="molecule type" value="Genomic_DNA"/>
</dbReference>
<proteinExistence type="predicted"/>
<protein>
    <submittedName>
        <fullName evidence="1">DsrE/DsrF-like family protein</fullName>
    </submittedName>
</protein>
<sequence length="172" mass="18957">MRKVYLAVAILLSLCWQASFAASASLPGIPDIPLKPGLSYGGFFKKHQPVKILFAVGKTGPQLKESLINAGLVMKYLKAKGYKYKIHFVLYGKAVLVADSFNQKYSTWAPLLEALSKQGVTFTVCHNAMVLFHVKSADVYPYMKVIPAGILSVVEYEMKGYSPIFNANSDTE</sequence>
<dbReference type="Gene3D" id="3.40.1260.10">
    <property type="entry name" value="DsrEFH-like"/>
    <property type="match status" value="1"/>
</dbReference>
<accession>A0A1J5PZ68</accession>
<dbReference type="InterPro" id="IPR027396">
    <property type="entry name" value="DsrEFH-like"/>
</dbReference>
<reference evidence="1" key="1">
    <citation type="submission" date="2016-10" db="EMBL/GenBank/DDBJ databases">
        <title>Sequence of Gallionella enrichment culture.</title>
        <authorList>
            <person name="Poehlein A."/>
            <person name="Muehling M."/>
            <person name="Daniel R."/>
        </authorList>
    </citation>
    <scope>NUCLEOTIDE SEQUENCE</scope>
</reference>
<gene>
    <name evidence="1" type="ORF">GALL_420720</name>
</gene>
<organism evidence="1">
    <name type="scientific">mine drainage metagenome</name>
    <dbReference type="NCBI Taxonomy" id="410659"/>
    <lineage>
        <taxon>unclassified sequences</taxon>
        <taxon>metagenomes</taxon>
        <taxon>ecological metagenomes</taxon>
    </lineage>
</organism>
<dbReference type="AlphaFoldDB" id="A0A1J5PZ68"/>
<dbReference type="SUPFAM" id="SSF75169">
    <property type="entry name" value="DsrEFH-like"/>
    <property type="match status" value="1"/>
</dbReference>
<dbReference type="InterPro" id="IPR003787">
    <property type="entry name" value="Sulphur_relay_DsrE/F-like"/>
</dbReference>
<name>A0A1J5PZ68_9ZZZZ</name>
<comment type="caution">
    <text evidence="1">The sequence shown here is derived from an EMBL/GenBank/DDBJ whole genome shotgun (WGS) entry which is preliminary data.</text>
</comment>
<dbReference type="PANTHER" id="PTHR37691">
    <property type="entry name" value="BLR3518 PROTEIN"/>
    <property type="match status" value="1"/>
</dbReference>
<dbReference type="Pfam" id="PF02635">
    <property type="entry name" value="DsrE"/>
    <property type="match status" value="1"/>
</dbReference>
<dbReference type="PANTHER" id="PTHR37691:SF1">
    <property type="entry name" value="BLR3518 PROTEIN"/>
    <property type="match status" value="1"/>
</dbReference>
<evidence type="ECO:0000313" key="1">
    <source>
        <dbReference type="EMBL" id="OIQ76248.1"/>
    </source>
</evidence>